<evidence type="ECO:0000313" key="3">
    <source>
        <dbReference type="EMBL" id="KAF3223231.1"/>
    </source>
</evidence>
<accession>A0A6G1MKL5</accession>
<dbReference type="EMBL" id="WIPF01000037">
    <property type="protein sequence ID" value="KAF3223231.1"/>
    <property type="molecule type" value="Genomic_DNA"/>
</dbReference>
<dbReference type="AlphaFoldDB" id="A0A6G1MKL5"/>
<dbReference type="EMBL" id="WIWT01000066">
    <property type="protein sequence ID" value="KAF3205194.1"/>
    <property type="molecule type" value="Genomic_DNA"/>
</dbReference>
<dbReference type="OrthoDB" id="5291827at2759"/>
<sequence>MVSFNLKAIFFAALLATQAYAAPSPASDTTDQVEKRQSIDTAFTVARGQFREINLENLAASLDIQTFWKPSKDATSIIFAHKNDIDSSIDSPSKSRYLEISFGGLDDKIKISSRFNGTCKDQIKTSFTLSEASFETSSTTKERLIRMSLMQGFGTWRISFSTNVPGYGEEHTYQALTFKPHADITDGGIRPNYIWYQDTKYPGLSAELQCGIGWW</sequence>
<keyword evidence="1" id="KW-0732">Signal</keyword>
<organism evidence="3 4">
    <name type="scientific">Orbilia oligospora</name>
    <name type="common">Nematode-trapping fungus</name>
    <name type="synonym">Arthrobotrys oligospora</name>
    <dbReference type="NCBI Taxonomy" id="2813651"/>
    <lineage>
        <taxon>Eukaryota</taxon>
        <taxon>Fungi</taxon>
        <taxon>Dikarya</taxon>
        <taxon>Ascomycota</taxon>
        <taxon>Pezizomycotina</taxon>
        <taxon>Orbiliomycetes</taxon>
        <taxon>Orbiliales</taxon>
        <taxon>Orbiliaceae</taxon>
        <taxon>Orbilia</taxon>
    </lineage>
</organism>
<name>A0A6G1MKL5_ORBOL</name>
<reference evidence="3 4" key="1">
    <citation type="submission" date="2019-06" db="EMBL/GenBank/DDBJ databases">
        <authorList>
            <person name="Palmer J.M."/>
        </authorList>
    </citation>
    <scope>NUCLEOTIDE SEQUENCE [LARGE SCALE GENOMIC DNA]</scope>
    <source>
        <strain evidence="3 4">TWF191</strain>
        <strain evidence="2">TWF679</strain>
    </source>
</reference>
<feature type="signal peptide" evidence="1">
    <location>
        <begin position="1"/>
        <end position="21"/>
    </location>
</feature>
<proteinExistence type="predicted"/>
<gene>
    <name evidence="3" type="ORF">TWF191_006512</name>
    <name evidence="2" type="ORF">TWF679_009417</name>
</gene>
<dbReference type="Proteomes" id="UP000483672">
    <property type="component" value="Unassembled WGS sequence"/>
</dbReference>
<protein>
    <submittedName>
        <fullName evidence="3">Uncharacterized protein</fullName>
    </submittedName>
</protein>
<feature type="chain" id="PRO_5041132628" evidence="1">
    <location>
        <begin position="22"/>
        <end position="215"/>
    </location>
</feature>
<evidence type="ECO:0000313" key="4">
    <source>
        <dbReference type="Proteomes" id="UP000483672"/>
    </source>
</evidence>
<evidence type="ECO:0000256" key="1">
    <source>
        <dbReference type="SAM" id="SignalP"/>
    </source>
</evidence>
<evidence type="ECO:0000313" key="2">
    <source>
        <dbReference type="EMBL" id="KAF3205194.1"/>
    </source>
</evidence>
<comment type="caution">
    <text evidence="3">The sequence shown here is derived from an EMBL/GenBank/DDBJ whole genome shotgun (WGS) entry which is preliminary data.</text>
</comment>
<dbReference type="Proteomes" id="UP000614610">
    <property type="component" value="Unassembled WGS sequence"/>
</dbReference>